<feature type="binding site" evidence="6">
    <location>
        <position position="81"/>
    </location>
    <ligand>
        <name>FAD</name>
        <dbReference type="ChEBI" id="CHEBI:57692"/>
    </ligand>
</feature>
<evidence type="ECO:0000313" key="9">
    <source>
        <dbReference type="Proteomes" id="UP001213623"/>
    </source>
</evidence>
<accession>A0AAF0J7A7</accession>
<protein>
    <submittedName>
        <fullName evidence="8">Cytochrome-b5 reductase</fullName>
        <ecNumber evidence="8">1.6.2.2</ecNumber>
    </submittedName>
</protein>
<dbReference type="SUPFAM" id="SSF52343">
    <property type="entry name" value="Ferredoxin reductase-like, C-terminal NADP-linked domain"/>
    <property type="match status" value="1"/>
</dbReference>
<evidence type="ECO:0000256" key="2">
    <source>
        <dbReference type="ARBA" id="ARBA00006105"/>
    </source>
</evidence>
<organism evidence="8 9">
    <name type="scientific">Malassezia nana</name>
    <dbReference type="NCBI Taxonomy" id="180528"/>
    <lineage>
        <taxon>Eukaryota</taxon>
        <taxon>Fungi</taxon>
        <taxon>Dikarya</taxon>
        <taxon>Basidiomycota</taxon>
        <taxon>Ustilaginomycotina</taxon>
        <taxon>Malasseziomycetes</taxon>
        <taxon>Malasseziales</taxon>
        <taxon>Malasseziaceae</taxon>
        <taxon>Malassezia</taxon>
    </lineage>
</organism>
<keyword evidence="3 6" id="KW-0285">Flavoprotein</keyword>
<dbReference type="PANTHER" id="PTHR19370:SF184">
    <property type="entry name" value="NADH-CYTOCHROME B5 REDUCTASE-LIKE"/>
    <property type="match status" value="1"/>
</dbReference>
<feature type="binding site" evidence="6">
    <location>
        <position position="132"/>
    </location>
    <ligand>
        <name>FAD</name>
        <dbReference type="ChEBI" id="CHEBI:57692"/>
    </ligand>
</feature>
<feature type="binding site" evidence="6">
    <location>
        <position position="62"/>
    </location>
    <ligand>
        <name>FAD</name>
        <dbReference type="ChEBI" id="CHEBI:57692"/>
    </ligand>
</feature>
<dbReference type="InterPro" id="IPR001834">
    <property type="entry name" value="CBR-like"/>
</dbReference>
<dbReference type="Pfam" id="PF00970">
    <property type="entry name" value="FAD_binding_6"/>
    <property type="match status" value="1"/>
</dbReference>
<gene>
    <name evidence="8" type="ORF">MNAN1_001849</name>
</gene>
<feature type="binding site" evidence="6">
    <location>
        <position position="60"/>
    </location>
    <ligand>
        <name>FAD</name>
        <dbReference type="ChEBI" id="CHEBI:57692"/>
    </ligand>
</feature>
<sequence>MQAPRFDTTEPLLHRVLTLRSASDILFPSSVSSASEKADIRARLAIYAYNVKEPHIQVERAYTPLYALARPDPRDLQLLVKRYRDGEVSRYLHRVRPGTDVSLRGPEVTWQLRDDTPIPEEIVMLVAGTGVTTAHQLLSNVFDSGAITPTTPRITVLYAAPTMDSLQLIPELNRYQKKFASHVSVRAYVESMPLLRHASVTSAQGEAVPAALAPRMSFTEHLTSLLLGRRKQWDLVMVPSTLSVVQGRIESEDLASYLPQPHHRRLVLGGT</sequence>
<dbReference type="InterPro" id="IPR008333">
    <property type="entry name" value="Cbr1-like_FAD-bd_dom"/>
</dbReference>
<dbReference type="InterPro" id="IPR017938">
    <property type="entry name" value="Riboflavin_synthase-like_b-brl"/>
</dbReference>
<name>A0AAF0J7A7_9BASI</name>
<dbReference type="AlphaFoldDB" id="A0AAF0J7A7"/>
<proteinExistence type="inferred from homology"/>
<dbReference type="Proteomes" id="UP001213623">
    <property type="component" value="Chromosome 3"/>
</dbReference>
<dbReference type="EC" id="1.6.2.2" evidence="8"/>
<comment type="similarity">
    <text evidence="2">Belongs to the flavoprotein pyridine nucleotide cytochrome reductase family.</text>
</comment>
<evidence type="ECO:0000256" key="1">
    <source>
        <dbReference type="ARBA" id="ARBA00001974"/>
    </source>
</evidence>
<feature type="domain" description="Flavoprotein pyridine nucleotide cytochrome reductase-like FAD-binding" evidence="7">
    <location>
        <begin position="54"/>
        <end position="110"/>
    </location>
</feature>
<evidence type="ECO:0000313" key="8">
    <source>
        <dbReference type="EMBL" id="WFD26860.1"/>
    </source>
</evidence>
<keyword evidence="4 6" id="KW-0274">FAD</keyword>
<keyword evidence="5 8" id="KW-0560">Oxidoreductase</keyword>
<reference evidence="8" key="1">
    <citation type="submission" date="2023-03" db="EMBL/GenBank/DDBJ databases">
        <title>Mating type loci evolution in Malassezia.</title>
        <authorList>
            <person name="Coelho M.A."/>
        </authorList>
    </citation>
    <scope>NUCLEOTIDE SEQUENCE</scope>
    <source>
        <strain evidence="8">CBS 9557</strain>
    </source>
</reference>
<evidence type="ECO:0000259" key="7">
    <source>
        <dbReference type="Pfam" id="PF00970"/>
    </source>
</evidence>
<evidence type="ECO:0000256" key="3">
    <source>
        <dbReference type="ARBA" id="ARBA00022630"/>
    </source>
</evidence>
<dbReference type="SUPFAM" id="SSF63380">
    <property type="entry name" value="Riboflavin synthase domain-like"/>
    <property type="match status" value="1"/>
</dbReference>
<feature type="binding site" evidence="6">
    <location>
        <position position="79"/>
    </location>
    <ligand>
        <name>FAD</name>
        <dbReference type="ChEBI" id="CHEBI:57692"/>
    </ligand>
</feature>
<dbReference type="EMBL" id="CP119894">
    <property type="protein sequence ID" value="WFD26860.1"/>
    <property type="molecule type" value="Genomic_DNA"/>
</dbReference>
<feature type="binding site" evidence="6">
    <location>
        <position position="88"/>
    </location>
    <ligand>
        <name>FAD</name>
        <dbReference type="ChEBI" id="CHEBI:57692"/>
    </ligand>
</feature>
<evidence type="ECO:0000256" key="4">
    <source>
        <dbReference type="ARBA" id="ARBA00022827"/>
    </source>
</evidence>
<comment type="cofactor">
    <cofactor evidence="1 6">
        <name>FAD</name>
        <dbReference type="ChEBI" id="CHEBI:57692"/>
    </cofactor>
</comment>
<keyword evidence="9" id="KW-1185">Reference proteome</keyword>
<evidence type="ECO:0000256" key="6">
    <source>
        <dbReference type="PIRSR" id="PIRSR601834-1"/>
    </source>
</evidence>
<dbReference type="Gene3D" id="3.40.50.80">
    <property type="entry name" value="Nucleotide-binding domain of ferredoxin-NADP reductase (FNR) module"/>
    <property type="match status" value="1"/>
</dbReference>
<dbReference type="Gene3D" id="2.40.30.10">
    <property type="entry name" value="Translation factors"/>
    <property type="match status" value="1"/>
</dbReference>
<dbReference type="InterPro" id="IPR039261">
    <property type="entry name" value="FNR_nucleotide-bd"/>
</dbReference>
<feature type="binding site" evidence="6">
    <location>
        <position position="89"/>
    </location>
    <ligand>
        <name>FAD</name>
        <dbReference type="ChEBI" id="CHEBI:57692"/>
    </ligand>
</feature>
<dbReference type="PANTHER" id="PTHR19370">
    <property type="entry name" value="NADH-CYTOCHROME B5 REDUCTASE"/>
    <property type="match status" value="1"/>
</dbReference>
<evidence type="ECO:0000256" key="5">
    <source>
        <dbReference type="ARBA" id="ARBA00023002"/>
    </source>
</evidence>
<dbReference type="GO" id="GO:0090524">
    <property type="term" value="F:cytochrome-b5 reductase activity, acting on NADH"/>
    <property type="evidence" value="ECO:0007669"/>
    <property type="project" value="UniProtKB-EC"/>
</dbReference>